<keyword evidence="3" id="KW-1185">Reference proteome</keyword>
<protein>
    <submittedName>
        <fullName evidence="2">SMI1/KNR4 family protein</fullName>
    </submittedName>
</protein>
<dbReference type="InterPro" id="IPR037883">
    <property type="entry name" value="Knr4/Smi1-like_sf"/>
</dbReference>
<reference evidence="2 3" key="1">
    <citation type="submission" date="2020-12" db="EMBL/GenBank/DDBJ databases">
        <title>WGS of Thermoactinomyces spp.</title>
        <authorList>
            <person name="Cheng K."/>
        </authorList>
    </citation>
    <scope>NUCLEOTIDE SEQUENCE [LARGE SCALE GENOMIC DNA]</scope>
    <source>
        <strain evidence="3">CICC 10650\ACCC 41061</strain>
    </source>
</reference>
<keyword evidence="1" id="KW-0812">Transmembrane</keyword>
<feature type="transmembrane region" description="Helical" evidence="1">
    <location>
        <begin position="105"/>
        <end position="123"/>
    </location>
</feature>
<dbReference type="RefSeq" id="WP_037993617.1">
    <property type="nucleotide sequence ID" value="NZ_CP036487.1"/>
</dbReference>
<dbReference type="EMBL" id="JAECVU010000001">
    <property type="protein sequence ID" value="MBH8587660.1"/>
    <property type="molecule type" value="Genomic_DNA"/>
</dbReference>
<dbReference type="SUPFAM" id="SSF160631">
    <property type="entry name" value="SMI1/KNR4-like"/>
    <property type="match status" value="1"/>
</dbReference>
<organism evidence="2 3">
    <name type="scientific">Thermoactinomyces vulgaris</name>
    <dbReference type="NCBI Taxonomy" id="2026"/>
    <lineage>
        <taxon>Bacteria</taxon>
        <taxon>Bacillati</taxon>
        <taxon>Bacillota</taxon>
        <taxon>Bacilli</taxon>
        <taxon>Bacillales</taxon>
        <taxon>Thermoactinomycetaceae</taxon>
        <taxon>Thermoactinomyces</taxon>
    </lineage>
</organism>
<evidence type="ECO:0000313" key="2">
    <source>
        <dbReference type="EMBL" id="MBH8587660.1"/>
    </source>
</evidence>
<evidence type="ECO:0000313" key="3">
    <source>
        <dbReference type="Proteomes" id="UP000641910"/>
    </source>
</evidence>
<accession>A0ABS0QEG3</accession>
<keyword evidence="1" id="KW-0472">Membrane</keyword>
<gene>
    <name evidence="2" type="ORF">I8U22_02330</name>
</gene>
<keyword evidence="1" id="KW-1133">Transmembrane helix</keyword>
<evidence type="ECO:0000256" key="1">
    <source>
        <dbReference type="SAM" id="Phobius"/>
    </source>
</evidence>
<name>A0ABS0QEG3_THEVU</name>
<sequence length="124" mass="14645">MQKSKVPADKQSIDQIEKNFGIQLPSDFRQIAIISHGTQPSPDTIDFGDLKNHLLQTKQKNEPHESFYSKFLTLLKWDVSKRRLKISLDDCIISNERKTKEDYEIFLYNKRWIILGMVYIFIIL</sequence>
<comment type="caution">
    <text evidence="2">The sequence shown here is derived from an EMBL/GenBank/DDBJ whole genome shotgun (WGS) entry which is preliminary data.</text>
</comment>
<dbReference type="Proteomes" id="UP000641910">
    <property type="component" value="Unassembled WGS sequence"/>
</dbReference>
<proteinExistence type="predicted"/>